<reference evidence="3" key="1">
    <citation type="journal article" date="2020" name="bioRxiv">
        <title>A rank-normalized archaeal taxonomy based on genome phylogeny resolves widespread incomplete and uneven classifications.</title>
        <authorList>
            <person name="Rinke C."/>
            <person name="Chuvochina M."/>
            <person name="Mussig A.J."/>
            <person name="Chaumeil P.-A."/>
            <person name="Waite D.W."/>
            <person name="Whitman W.B."/>
            <person name="Parks D.H."/>
            <person name="Hugenholtz P."/>
        </authorList>
    </citation>
    <scope>NUCLEOTIDE SEQUENCE [LARGE SCALE GENOMIC DNA]</scope>
</reference>
<gene>
    <name evidence="2" type="ORF">HA227_01975</name>
</gene>
<evidence type="ECO:0000313" key="3">
    <source>
        <dbReference type="Proteomes" id="UP000527315"/>
    </source>
</evidence>
<accession>A0A7J4KV51</accession>
<protein>
    <submittedName>
        <fullName evidence="2">Uncharacterized protein</fullName>
    </submittedName>
</protein>
<dbReference type="Proteomes" id="UP000527315">
    <property type="component" value="Unassembled WGS sequence"/>
</dbReference>
<evidence type="ECO:0000313" key="2">
    <source>
        <dbReference type="EMBL" id="HIH32999.1"/>
    </source>
</evidence>
<comment type="caution">
    <text evidence="2">The sequence shown here is derived from an EMBL/GenBank/DDBJ whole genome shotgun (WGS) entry which is preliminary data.</text>
</comment>
<proteinExistence type="predicted"/>
<feature type="region of interest" description="Disordered" evidence="1">
    <location>
        <begin position="979"/>
        <end position="1001"/>
    </location>
</feature>
<dbReference type="EMBL" id="DUFJ01000051">
    <property type="protein sequence ID" value="HIH32999.1"/>
    <property type="molecule type" value="Genomic_DNA"/>
</dbReference>
<evidence type="ECO:0000256" key="1">
    <source>
        <dbReference type="SAM" id="MobiDB-lite"/>
    </source>
</evidence>
<feature type="non-terminal residue" evidence="2">
    <location>
        <position position="1464"/>
    </location>
</feature>
<name>A0A7J4KV51_9ARCH</name>
<organism evidence="2 3">
    <name type="scientific">Candidatus Iainarchaeum sp</name>
    <dbReference type="NCBI Taxonomy" id="3101447"/>
    <lineage>
        <taxon>Archaea</taxon>
        <taxon>Candidatus Iainarchaeota</taxon>
        <taxon>Candidatus Iainarchaeia</taxon>
        <taxon>Candidatus Iainarchaeales</taxon>
        <taxon>Candidatus Iainarchaeaceae</taxon>
        <taxon>Candidatus Iainarchaeum</taxon>
    </lineage>
</organism>
<sequence length="1464" mass="160518">MLKKIANILLILLIFAPQLSFAIAQETPLETIPAEQPQDSLLDEIAQPSTASFACRLSTLTDAENQRLLDLRRQVPSFDSIDSNAPADTHREELENNTALLPDTEGEIALKQKFPNQEIKPAEIAWALNLSGKGAFAIGVVLDDTLRLGTCKGTAGDVNKNCQVRDKGLTFKNDGAGIVSGVKTAFWKDLFPTAGGKNTGTSQQTLDFLSAELEIENPSPTPENELNLENSQIPLQTAVRVQGDALQNRVEASSFEASMGTTCQNNSCLISTYSMFDKYFNAMFSSGLVLSNIFPTLMGKTAYLFKTGKARGFWGFKGGIPGLKKEVKAFATPSEALASLGRKPIEKFDFLSRKYTLQEFTNDLYTSGPGGTPPAFVFDGSYSNWEQKFFAESAQKLNTYELRRKVVDQAAIVHRYSQASKQMKDFILAEKNAGTMTQTEAGQFMTKLVKDWDDGATHFDFAAAIAKNDRTGLNEAYVKDLTSGQLVRLTHENVPSNLFKEFAETGRFGARAPRLASFESDAAGALQVYKANPVGAALSTGVPFDTFEASVRGGQYAGQQVAVRLQNGSYMPATIDNLTYIRTNTAGTVDVFKSAITLDSVITPENFSGRMLEWAPTRIDSIERQVGKFTTSLKEKGWASRKYYSLLDKQLLEEKELLKSYLGSLAGAAKWTAYPFLYWYVKKGGPPGLESAEVSTYRLPDTWSEISLSQGTESIYSDAFVDFFSNAGSDEGDIFVQLLNKLPWKALVIDPIAEKTPWAAWLSKITGEGYRPNVENLAFFLYGPQRKCSSCTASLKSQNFQDFSFSFTTKEQLNSFIFEDTVTEKAKEKGQTLIAYSHHSDLTGKTSEGQGNTIDIADSVRKKETCTDATKEAMFGFDTGARGSAAILGGTEALAYAFFGLPGVAVTAIQQVYFAPKFNDCVDDKEGYFIHYFVPNAKGQEKTASSSIAGAEKASDIIQQGQNAVSNFLSSVGTKVESPQEEAQAQGLTPEELQQKQGGQGVVQNSLDRIKESTDKIISKIQDKDILQAFFKTKGQASGQTVSEKLFWFWLEGVEWNQTGYRTQGQTNLKTKDGNVLNSNYETGKISLNGKVIVNEDGKRPEFQRMEEWNFKIPAKEIPERLTSMRMPGAGVLMFETQANKETFVKNPQVLDCIAQAVLEQTGVPMVSENLAQTFGLTTSIETGIATVTPNNDSIIVEGPIRFVAEGPNSIAQIYGNRDVNVSEFRGRSLNAGLLESIQFEHGQMVYNPQTGELVIWLKHHAAAIPTTKDVKDLKAKLTNAQNPLTGCTEPAIDLSLVANKESGASMERVDNFNKGLEMNGPFQVFETDKKIFMFYSGPAPECKPHFRTIDKATGEIYDQEIKPGTLKQTPTGVEFETADGKKHTLDFSAPDGKPVLTYNGDPQNLLSAQGRNGSFYFNPDTGEYFAENGQLIPLNDQFKNGVSPTVNPDGTVSGVPGQNIFAP</sequence>